<evidence type="ECO:0000256" key="4">
    <source>
        <dbReference type="ARBA" id="ARBA00023002"/>
    </source>
</evidence>
<comment type="caution">
    <text evidence="7">The sequence shown here is derived from an EMBL/GenBank/DDBJ whole genome shotgun (WGS) entry which is preliminary data.</text>
</comment>
<evidence type="ECO:0000313" key="8">
    <source>
        <dbReference type="Proteomes" id="UP000829685"/>
    </source>
</evidence>
<feature type="domain" description="FAD-binding PCMH-type" evidence="6">
    <location>
        <begin position="75"/>
        <end position="249"/>
    </location>
</feature>
<evidence type="ECO:0000256" key="2">
    <source>
        <dbReference type="ARBA" id="ARBA00022630"/>
    </source>
</evidence>
<dbReference type="PROSITE" id="PS51387">
    <property type="entry name" value="FAD_PCMH"/>
    <property type="match status" value="1"/>
</dbReference>
<gene>
    <name evidence="7" type="ORF">JX265_005755</name>
</gene>
<evidence type="ECO:0000256" key="5">
    <source>
        <dbReference type="SAM" id="SignalP"/>
    </source>
</evidence>
<feature type="chain" id="PRO_5040180617" description="FAD-binding PCMH-type domain-containing protein" evidence="5">
    <location>
        <begin position="18"/>
        <end position="522"/>
    </location>
</feature>
<dbReference type="PANTHER" id="PTHR42973">
    <property type="entry name" value="BINDING OXIDOREDUCTASE, PUTATIVE (AFU_ORTHOLOGUE AFUA_1G17690)-RELATED"/>
    <property type="match status" value="1"/>
</dbReference>
<dbReference type="InterPro" id="IPR016169">
    <property type="entry name" value="FAD-bd_PCMH_sub2"/>
</dbReference>
<keyword evidence="5" id="KW-0732">Signal</keyword>
<protein>
    <recommendedName>
        <fullName evidence="6">FAD-binding PCMH-type domain-containing protein</fullName>
    </recommendedName>
</protein>
<dbReference type="InterPro" id="IPR016166">
    <property type="entry name" value="FAD-bd_PCMH"/>
</dbReference>
<keyword evidence="3" id="KW-0274">FAD</keyword>
<feature type="signal peptide" evidence="5">
    <location>
        <begin position="1"/>
        <end position="17"/>
    </location>
</feature>
<accession>A0A9Q0ARI1</accession>
<reference evidence="7" key="1">
    <citation type="submission" date="2021-03" db="EMBL/GenBank/DDBJ databases">
        <title>Revisited historic fungal species revealed as producer of novel bioactive compounds through whole genome sequencing and comparative genomics.</title>
        <authorList>
            <person name="Vignolle G.A."/>
            <person name="Hochenegger N."/>
            <person name="Mach R.L."/>
            <person name="Mach-Aigner A.R."/>
            <person name="Javad Rahimi M."/>
            <person name="Salim K.A."/>
            <person name="Chan C.M."/>
            <person name="Lim L.B.L."/>
            <person name="Cai F."/>
            <person name="Druzhinina I.S."/>
            <person name="U'Ren J.M."/>
            <person name="Derntl C."/>
        </authorList>
    </citation>
    <scope>NUCLEOTIDE SEQUENCE</scope>
    <source>
        <strain evidence="7">TUCIM 5799</strain>
    </source>
</reference>
<evidence type="ECO:0000259" key="6">
    <source>
        <dbReference type="PROSITE" id="PS51387"/>
    </source>
</evidence>
<name>A0A9Q0ARI1_9PEZI</name>
<sequence>MWCCILVAAAVFGHGLAGNIASATLYPQDTHQNKSTLSGAPPCDALVAVGLRDSVLFPSDNGYEPQIESWFALNSRLRPWCLVLPRNTADVSLVVTTLVKAGSGAGDWHIALRSGGHNIDGNNIANGVTIDLSFMNSSDYNPSTNTASIEPGGRWEHTYASLQDHGVTVAGGRDGDVGVGGFLLGGGISFFSGRLGFGCDSVTNFEVVLANGSVVNANERVNSDLWRALKGGSGNFGIVTRYDLESIPTRDLARDLRFLPSNYSDLVVDTVVDFANHDESLGDDALVSFFTYNYKSHGKTISPDLAIGTIHVNTAGNWSSKTSYNRLEQLPAILNQTTTQNMAEAAAASKVDGGTWAARSTRTFKNDPVILRYSNKLHEEYVEAMKEIIGADNFSTVMFLQPIPSSLGRIGQQRGGNMLGLQNVKDNAVMWTGGVTVYSDEAALSVAKEGLDRMSAQIKSFSESNSGGIDFIYANYADDSQDPLGSYGADNVQHMREVAAKYDPTGVFQTRIPGGFKISRVV</sequence>
<dbReference type="Pfam" id="PF01565">
    <property type="entry name" value="FAD_binding_4"/>
    <property type="match status" value="1"/>
</dbReference>
<dbReference type="Gene3D" id="3.30.465.10">
    <property type="match status" value="1"/>
</dbReference>
<dbReference type="GO" id="GO:0071949">
    <property type="term" value="F:FAD binding"/>
    <property type="evidence" value="ECO:0007669"/>
    <property type="project" value="InterPro"/>
</dbReference>
<dbReference type="GO" id="GO:0016491">
    <property type="term" value="F:oxidoreductase activity"/>
    <property type="evidence" value="ECO:0007669"/>
    <property type="project" value="UniProtKB-KW"/>
</dbReference>
<comment type="similarity">
    <text evidence="1">Belongs to the oxygen-dependent FAD-linked oxidoreductase family.</text>
</comment>
<keyword evidence="2" id="KW-0285">Flavoprotein</keyword>
<evidence type="ECO:0000256" key="1">
    <source>
        <dbReference type="ARBA" id="ARBA00005466"/>
    </source>
</evidence>
<dbReference type="SUPFAM" id="SSF56176">
    <property type="entry name" value="FAD-binding/transporter-associated domain-like"/>
    <property type="match status" value="1"/>
</dbReference>
<dbReference type="Proteomes" id="UP000829685">
    <property type="component" value="Unassembled WGS sequence"/>
</dbReference>
<evidence type="ECO:0000256" key="3">
    <source>
        <dbReference type="ARBA" id="ARBA00022827"/>
    </source>
</evidence>
<dbReference type="EMBL" id="JAFIMR010000012">
    <property type="protein sequence ID" value="KAI1871769.1"/>
    <property type="molecule type" value="Genomic_DNA"/>
</dbReference>
<dbReference type="PANTHER" id="PTHR42973:SF53">
    <property type="entry name" value="FAD-BINDING PCMH-TYPE DOMAIN-CONTAINING PROTEIN-RELATED"/>
    <property type="match status" value="1"/>
</dbReference>
<keyword evidence="4" id="KW-0560">Oxidoreductase</keyword>
<dbReference type="InterPro" id="IPR050416">
    <property type="entry name" value="FAD-linked_Oxidoreductase"/>
</dbReference>
<dbReference type="AlphaFoldDB" id="A0A9Q0ARI1"/>
<dbReference type="InterPro" id="IPR036318">
    <property type="entry name" value="FAD-bd_PCMH-like_sf"/>
</dbReference>
<proteinExistence type="inferred from homology"/>
<dbReference type="InterPro" id="IPR006094">
    <property type="entry name" value="Oxid_FAD_bind_N"/>
</dbReference>
<keyword evidence="8" id="KW-1185">Reference proteome</keyword>
<organism evidence="7 8">
    <name type="scientific">Neoarthrinium moseri</name>
    <dbReference type="NCBI Taxonomy" id="1658444"/>
    <lineage>
        <taxon>Eukaryota</taxon>
        <taxon>Fungi</taxon>
        <taxon>Dikarya</taxon>
        <taxon>Ascomycota</taxon>
        <taxon>Pezizomycotina</taxon>
        <taxon>Sordariomycetes</taxon>
        <taxon>Xylariomycetidae</taxon>
        <taxon>Amphisphaeriales</taxon>
        <taxon>Apiosporaceae</taxon>
        <taxon>Neoarthrinium</taxon>
    </lineage>
</organism>
<evidence type="ECO:0000313" key="7">
    <source>
        <dbReference type="EMBL" id="KAI1871769.1"/>
    </source>
</evidence>